<keyword evidence="3" id="KW-1185">Reference proteome</keyword>
<dbReference type="PROSITE" id="PS51186">
    <property type="entry name" value="GNAT"/>
    <property type="match status" value="1"/>
</dbReference>
<proteinExistence type="predicted"/>
<comment type="caution">
    <text evidence="2">The sequence shown here is derived from an EMBL/GenBank/DDBJ whole genome shotgun (WGS) entry which is preliminary data.</text>
</comment>
<gene>
    <name evidence="2" type="ORF">CUR86_06500</name>
</gene>
<name>A0ABT6I3D2_9GAMM</name>
<dbReference type="InterPro" id="IPR000182">
    <property type="entry name" value="GNAT_dom"/>
</dbReference>
<evidence type="ECO:0000259" key="1">
    <source>
        <dbReference type="PROSITE" id="PS51186"/>
    </source>
</evidence>
<dbReference type="InterPro" id="IPR050276">
    <property type="entry name" value="MshD_Acetyltransferase"/>
</dbReference>
<reference evidence="2" key="2">
    <citation type="submission" date="2017-11" db="EMBL/GenBank/DDBJ databases">
        <authorList>
            <person name="Das S.K."/>
        </authorList>
    </citation>
    <scope>NUCLEOTIDE SEQUENCE</scope>
    <source>
        <strain evidence="2">S4-41</strain>
    </source>
</reference>
<organism evidence="2 3">
    <name type="scientific">Salinicola acroporae</name>
    <dbReference type="NCBI Taxonomy" id="1541440"/>
    <lineage>
        <taxon>Bacteria</taxon>
        <taxon>Pseudomonadati</taxon>
        <taxon>Pseudomonadota</taxon>
        <taxon>Gammaproteobacteria</taxon>
        <taxon>Oceanospirillales</taxon>
        <taxon>Halomonadaceae</taxon>
        <taxon>Salinicola</taxon>
    </lineage>
</organism>
<dbReference type="CDD" id="cd04301">
    <property type="entry name" value="NAT_SF"/>
    <property type="match status" value="1"/>
</dbReference>
<sequence length="217" mass="23938">MRSHRDRRAGYRHRWLCAGPAGGVNLADGVSVRRATRDDAASIAGIHVDAWRHNYRGWIAETTLAGLDVAARAAAWRSQLEAGAVVFAGTHADIHADTHTDELLGWVSVGPFRQSESARPEVRTLTPGWVELYGFYVAPRAQGQGVGSALWQAALAWCLDQGYREVGLWVIAGNAPAVRFYQRCGFRDRELDQNFEIAGQPLVEKLMARPLVPRPRA</sequence>
<dbReference type="Gene3D" id="3.40.630.30">
    <property type="match status" value="1"/>
</dbReference>
<protein>
    <recommendedName>
        <fullName evidence="1">N-acetyltransferase domain-containing protein</fullName>
    </recommendedName>
</protein>
<dbReference type="PANTHER" id="PTHR43617">
    <property type="entry name" value="L-AMINO ACID N-ACETYLTRANSFERASE"/>
    <property type="match status" value="1"/>
</dbReference>
<dbReference type="SUPFAM" id="SSF55729">
    <property type="entry name" value="Acyl-CoA N-acyltransferases (Nat)"/>
    <property type="match status" value="1"/>
</dbReference>
<accession>A0ABT6I3D2</accession>
<reference evidence="2" key="1">
    <citation type="journal article" date="2015" name="Antonie Van Leeuwenhoek">
        <title>Comparative 16S rRNA signatures and multilocus sequence analysis for the genus Salinicola and description of Salinicola acroporae sp. nov., isolated from coral Acropora digitifera.</title>
        <authorList>
            <person name="Lepcha R.T."/>
            <person name="Poddar A."/>
            <person name="Schumann P."/>
            <person name="Das S.K."/>
        </authorList>
    </citation>
    <scope>NUCLEOTIDE SEQUENCE</scope>
    <source>
        <strain evidence="2">S4-41</strain>
    </source>
</reference>
<feature type="domain" description="N-acetyltransferase" evidence="1">
    <location>
        <begin position="30"/>
        <end position="212"/>
    </location>
</feature>
<dbReference type="PANTHER" id="PTHR43617:SF30">
    <property type="entry name" value="HISTONE ACETYLTRANSFERASE"/>
    <property type="match status" value="1"/>
</dbReference>
<dbReference type="Pfam" id="PF00583">
    <property type="entry name" value="Acetyltransf_1"/>
    <property type="match status" value="1"/>
</dbReference>
<evidence type="ECO:0000313" key="2">
    <source>
        <dbReference type="EMBL" id="MDH4572141.1"/>
    </source>
</evidence>
<dbReference type="EMBL" id="PGFS01000001">
    <property type="protein sequence ID" value="MDH4572141.1"/>
    <property type="molecule type" value="Genomic_DNA"/>
</dbReference>
<evidence type="ECO:0000313" key="3">
    <source>
        <dbReference type="Proteomes" id="UP001162135"/>
    </source>
</evidence>
<dbReference type="InterPro" id="IPR016181">
    <property type="entry name" value="Acyl_CoA_acyltransferase"/>
</dbReference>
<dbReference type="Proteomes" id="UP001162135">
    <property type="component" value="Unassembled WGS sequence"/>
</dbReference>